<accession>A0A5B8FJF9</accession>
<evidence type="ECO:0000259" key="2">
    <source>
        <dbReference type="Pfam" id="PF07835"/>
    </source>
</evidence>
<dbReference type="AlphaFoldDB" id="A0A5B8FJF9"/>
<keyword evidence="4" id="KW-1185">Reference proteome</keyword>
<dbReference type="EMBL" id="CP040820">
    <property type="protein sequence ID" value="QDL94377.1"/>
    <property type="molecule type" value="Genomic_DNA"/>
</dbReference>
<dbReference type="InterPro" id="IPR036596">
    <property type="entry name" value="Cyt-C_aa3_sf"/>
</dbReference>
<reference evidence="3 4" key="1">
    <citation type="submission" date="2019-06" db="EMBL/GenBank/DDBJ databases">
        <title>Genome sequence of Rhodobacteraceae bacterium D4M1.</title>
        <authorList>
            <person name="Cao J."/>
        </authorList>
    </citation>
    <scope>NUCLEOTIDE SEQUENCE [LARGE SCALE GENOMIC DNA]</scope>
    <source>
        <strain evidence="3 4">D4M1</strain>
        <plasmid evidence="4">pd4m1b</plasmid>
    </source>
</reference>
<feature type="transmembrane region" description="Helical" evidence="1">
    <location>
        <begin position="33"/>
        <end position="51"/>
    </location>
</feature>
<dbReference type="Proteomes" id="UP000305888">
    <property type="component" value="Plasmid pD4M1B"/>
</dbReference>
<geneLocation type="plasmid" evidence="4">
    <name>pd4m1b</name>
</geneLocation>
<dbReference type="InterPro" id="IPR012422">
    <property type="entry name" value="Cyt_c_oxidase_su4_bac-aa3"/>
</dbReference>
<organism evidence="3 4">
    <name type="scientific">Paroceanicella profunda</name>
    <dbReference type="NCBI Taxonomy" id="2579971"/>
    <lineage>
        <taxon>Bacteria</taxon>
        <taxon>Pseudomonadati</taxon>
        <taxon>Pseudomonadota</taxon>
        <taxon>Alphaproteobacteria</taxon>
        <taxon>Rhodobacterales</taxon>
        <taxon>Paracoccaceae</taxon>
        <taxon>Paroceanicella</taxon>
    </lineage>
</organism>
<keyword evidence="1" id="KW-0472">Membrane</keyword>
<dbReference type="RefSeq" id="WP_138576158.1">
    <property type="nucleotide sequence ID" value="NZ_CP040820.1"/>
</dbReference>
<feature type="domain" description="Cytochrome c oxidase subunit IV bacterial aa3 type" evidence="2">
    <location>
        <begin position="16"/>
        <end position="52"/>
    </location>
</feature>
<dbReference type="OrthoDB" id="7691500at2"/>
<dbReference type="Pfam" id="PF07835">
    <property type="entry name" value="COX4_pro_2"/>
    <property type="match status" value="1"/>
</dbReference>
<dbReference type="Gene3D" id="1.20.5.160">
    <property type="entry name" value="Bacterial aa3 type cytochrome c oxidase subunit IV"/>
    <property type="match status" value="1"/>
</dbReference>
<evidence type="ECO:0000313" key="4">
    <source>
        <dbReference type="Proteomes" id="UP000305888"/>
    </source>
</evidence>
<keyword evidence="1" id="KW-1133">Transmembrane helix</keyword>
<keyword evidence="3" id="KW-0614">Plasmid</keyword>
<dbReference type="KEGG" id="ppru:FDP22_21125"/>
<proteinExistence type="predicted"/>
<sequence length="53" mass="5867">MALQPHTGADHDDAHGGRDITQQQHTFHAFIRLTQWAVGVIFLGLLFLALVNS</sequence>
<evidence type="ECO:0000313" key="3">
    <source>
        <dbReference type="EMBL" id="QDL94377.1"/>
    </source>
</evidence>
<protein>
    <submittedName>
        <fullName evidence="3">Aa3-type cytochrome c oxidase subunit IV</fullName>
    </submittedName>
</protein>
<gene>
    <name evidence="3" type="ORF">FDP22_21125</name>
</gene>
<keyword evidence="1" id="KW-0812">Transmembrane</keyword>
<evidence type="ECO:0000256" key="1">
    <source>
        <dbReference type="SAM" id="Phobius"/>
    </source>
</evidence>
<name>A0A5B8FJF9_9RHOB</name>
<dbReference type="SUPFAM" id="SSF81469">
    <property type="entry name" value="Bacterial aa3 type cytochrome c oxidase subunit IV"/>
    <property type="match status" value="1"/>
</dbReference>